<dbReference type="Proteomes" id="UP000283329">
    <property type="component" value="Unassembled WGS sequence"/>
</dbReference>
<proteinExistence type="predicted"/>
<dbReference type="InterPro" id="IPR013320">
    <property type="entry name" value="ConA-like_dom_sf"/>
</dbReference>
<dbReference type="Gene3D" id="2.60.120.200">
    <property type="match status" value="1"/>
</dbReference>
<dbReference type="SUPFAM" id="SSF49899">
    <property type="entry name" value="Concanavalin A-like lectins/glucanases"/>
    <property type="match status" value="1"/>
</dbReference>
<accession>A0A3E5HEN7</accession>
<dbReference type="RefSeq" id="WP_115485263.1">
    <property type="nucleotide sequence ID" value="NZ_JABFHY010000002.1"/>
</dbReference>
<evidence type="ECO:0000313" key="4">
    <source>
        <dbReference type="Proteomes" id="UP000283329"/>
    </source>
</evidence>
<name>A0A3E5HEN7_BACOV</name>
<gene>
    <name evidence="3" type="ORF">DW206_26820</name>
</gene>
<feature type="domain" description="BT-3987-like N-terminal" evidence="2">
    <location>
        <begin position="34"/>
        <end position="146"/>
    </location>
</feature>
<dbReference type="Pfam" id="PF13385">
    <property type="entry name" value="Laminin_G_3"/>
    <property type="match status" value="1"/>
</dbReference>
<dbReference type="InterPro" id="IPR013728">
    <property type="entry name" value="BT_3987-like_N"/>
</dbReference>
<feature type="chain" id="PRO_5030076163" evidence="1">
    <location>
        <begin position="25"/>
        <end position="390"/>
    </location>
</feature>
<reference evidence="3 4" key="1">
    <citation type="submission" date="2018-08" db="EMBL/GenBank/DDBJ databases">
        <title>A genome reference for cultivated species of the human gut microbiota.</title>
        <authorList>
            <person name="Zou Y."/>
            <person name="Xue W."/>
            <person name="Luo G."/>
        </authorList>
    </citation>
    <scope>NUCLEOTIDE SEQUENCE [LARGE SCALE GENOMIC DNA]</scope>
    <source>
        <strain evidence="3 4">AM17-48</strain>
    </source>
</reference>
<sequence>MKQINSWMYFLITFACAAVLSACAGDGIEESSFESKVYLNSEKEETLLIKPGEPSYTKTLQTALPKALDHDITVKFAADLSKVDEYNTVYKDNALPLPEAQYKFTTSEAIIPAGTVRSTQAVIDFVDVDKLDREKRYVLPVRIVDAGDCTILARSATTYYIFKGAALINVVANMERNYCKVNWQSNVSAMSELTFEALVRAKSFTNPESSNDILSLMGIEGYFLLRTGDTLYPGQLMLSTGTNFPGKDATKVLPANEWIHIALTFSSGNVIIYINGKPQSEGSITRKSINLKSSGSADDSNMKGFLIGASWDKSRWWVGEMCEMRVWETARTQEEIASNFYYVDPHSEGLVAYWKFDDGEGSKVTDRTGHGNDAVALNEITWIPVELPAK</sequence>
<dbReference type="GO" id="GO:0005975">
    <property type="term" value="P:carbohydrate metabolic process"/>
    <property type="evidence" value="ECO:0007669"/>
    <property type="project" value="UniProtKB-ARBA"/>
</dbReference>
<feature type="signal peptide" evidence="1">
    <location>
        <begin position="1"/>
        <end position="24"/>
    </location>
</feature>
<dbReference type="GO" id="GO:0004553">
    <property type="term" value="F:hydrolase activity, hydrolyzing O-glycosyl compounds"/>
    <property type="evidence" value="ECO:0007669"/>
    <property type="project" value="UniProtKB-ARBA"/>
</dbReference>
<dbReference type="PROSITE" id="PS51257">
    <property type="entry name" value="PROKAR_LIPOPROTEIN"/>
    <property type="match status" value="1"/>
</dbReference>
<protein>
    <submittedName>
        <fullName evidence="3">DUF1735 domain-containing protein</fullName>
    </submittedName>
</protein>
<comment type="caution">
    <text evidence="3">The sequence shown here is derived from an EMBL/GenBank/DDBJ whole genome shotgun (WGS) entry which is preliminary data.</text>
</comment>
<evidence type="ECO:0000313" key="3">
    <source>
        <dbReference type="EMBL" id="RHH37915.1"/>
    </source>
</evidence>
<evidence type="ECO:0000256" key="1">
    <source>
        <dbReference type="SAM" id="SignalP"/>
    </source>
</evidence>
<keyword evidence="1" id="KW-0732">Signal</keyword>
<organism evidence="3 4">
    <name type="scientific">Bacteroides ovatus</name>
    <dbReference type="NCBI Taxonomy" id="28116"/>
    <lineage>
        <taxon>Bacteria</taxon>
        <taxon>Pseudomonadati</taxon>
        <taxon>Bacteroidota</taxon>
        <taxon>Bacteroidia</taxon>
        <taxon>Bacteroidales</taxon>
        <taxon>Bacteroidaceae</taxon>
        <taxon>Bacteroides</taxon>
    </lineage>
</organism>
<dbReference type="Gene3D" id="2.60.40.1740">
    <property type="entry name" value="hypothetical protein (bacova_03559)"/>
    <property type="match status" value="1"/>
</dbReference>
<dbReference type="EMBL" id="QRJR01000061">
    <property type="protein sequence ID" value="RHH37915.1"/>
    <property type="molecule type" value="Genomic_DNA"/>
</dbReference>
<evidence type="ECO:0000259" key="2">
    <source>
        <dbReference type="Pfam" id="PF08522"/>
    </source>
</evidence>
<dbReference type="Pfam" id="PF08522">
    <property type="entry name" value="BT_3987-like_N"/>
    <property type="match status" value="1"/>
</dbReference>
<dbReference type="AlphaFoldDB" id="A0A3E5HEN7"/>